<reference evidence="3" key="1">
    <citation type="submission" date="2022-08" db="EMBL/GenBank/DDBJ databases">
        <title>Microvirga terrae sp. nov., isolated from soil.</title>
        <authorList>
            <person name="Kim K.H."/>
            <person name="Seo Y.L."/>
            <person name="Kim J.M."/>
            <person name="Lee J.K."/>
            <person name="Han D.M."/>
            <person name="Jeon C.O."/>
        </authorList>
    </citation>
    <scope>NUCLEOTIDE SEQUENCE</scope>
    <source>
        <strain evidence="3">R24</strain>
    </source>
</reference>
<sequence>MNDDTMTHDPKADPRRNWARMRDRMRETIHAELDRFHPTDDARRALELIIESSVRPSEVDGVLKLTIIDHEGRPRTIEKDGRNAEFTLHDLMDELRLKYPVLFRPAKRDEASIADGSEPPRPREKPKRDWMSLDPGSPPRPAAEPAPPPEEAVVPPVRQEAAADERGPRLPAAEWPRSSPEASKAAVARDRSAGNPVEHHPVPMAEEHERTVFGDMRTRSWKRPALALSAAAVLALVGVGAVLFRGDEAPAPQSSTGAPAAATAAAASPIREPEPSSTGSTGSAGALRGVPDVIDTATLSLNGEVVRLFGVEWAPGAGKPEDLTQYLNGREVACDQVAGNDVYRCQVGGQDLSRVVLFNGGGRPTDDATPDLKAAAEKAREAKIGVWGKQQP</sequence>
<dbReference type="RefSeq" id="WP_173946372.1">
    <property type="nucleotide sequence ID" value="NZ_CP102845.1"/>
</dbReference>
<evidence type="ECO:0008006" key="5">
    <source>
        <dbReference type="Google" id="ProtNLM"/>
    </source>
</evidence>
<feature type="compositionally biased region" description="Pro residues" evidence="1">
    <location>
        <begin position="136"/>
        <end position="150"/>
    </location>
</feature>
<evidence type="ECO:0000313" key="3">
    <source>
        <dbReference type="EMBL" id="UVF19487.1"/>
    </source>
</evidence>
<protein>
    <recommendedName>
        <fullName evidence="5">TNase-like domain-containing protein</fullName>
    </recommendedName>
</protein>
<feature type="region of interest" description="Disordered" evidence="1">
    <location>
        <begin position="110"/>
        <end position="210"/>
    </location>
</feature>
<dbReference type="SUPFAM" id="SSF50199">
    <property type="entry name" value="Staphylococcal nuclease"/>
    <property type="match status" value="1"/>
</dbReference>
<feature type="compositionally biased region" description="Low complexity" evidence="1">
    <location>
        <begin position="276"/>
        <end position="286"/>
    </location>
</feature>
<evidence type="ECO:0000256" key="2">
    <source>
        <dbReference type="SAM" id="Phobius"/>
    </source>
</evidence>
<keyword evidence="2" id="KW-1133">Transmembrane helix</keyword>
<keyword evidence="2" id="KW-0472">Membrane</keyword>
<name>A0ABY5RRQ4_9HYPH</name>
<feature type="compositionally biased region" description="Basic and acidic residues" evidence="1">
    <location>
        <begin position="187"/>
        <end position="210"/>
    </location>
</feature>
<evidence type="ECO:0000256" key="1">
    <source>
        <dbReference type="SAM" id="MobiDB-lite"/>
    </source>
</evidence>
<keyword evidence="2" id="KW-0812">Transmembrane</keyword>
<dbReference type="Proteomes" id="UP001017257">
    <property type="component" value="Chromosome"/>
</dbReference>
<feature type="transmembrane region" description="Helical" evidence="2">
    <location>
        <begin position="225"/>
        <end position="244"/>
    </location>
</feature>
<evidence type="ECO:0000313" key="4">
    <source>
        <dbReference type="Proteomes" id="UP001017257"/>
    </source>
</evidence>
<organism evidence="3 4">
    <name type="scientific">Microvirga terrae</name>
    <dbReference type="NCBI Taxonomy" id="2740529"/>
    <lineage>
        <taxon>Bacteria</taxon>
        <taxon>Pseudomonadati</taxon>
        <taxon>Pseudomonadota</taxon>
        <taxon>Alphaproteobacteria</taxon>
        <taxon>Hyphomicrobiales</taxon>
        <taxon>Methylobacteriaceae</taxon>
        <taxon>Microvirga</taxon>
    </lineage>
</organism>
<dbReference type="EMBL" id="CP102845">
    <property type="protein sequence ID" value="UVF19487.1"/>
    <property type="molecule type" value="Genomic_DNA"/>
</dbReference>
<gene>
    <name evidence="3" type="ORF">HPT29_024225</name>
</gene>
<dbReference type="InterPro" id="IPR035437">
    <property type="entry name" value="SNase_OB-fold_sf"/>
</dbReference>
<accession>A0ABY5RRQ4</accession>
<proteinExistence type="predicted"/>
<feature type="compositionally biased region" description="Low complexity" evidence="1">
    <location>
        <begin position="151"/>
        <end position="160"/>
    </location>
</feature>
<keyword evidence="4" id="KW-1185">Reference proteome</keyword>
<feature type="region of interest" description="Disordered" evidence="1">
    <location>
        <begin position="250"/>
        <end position="287"/>
    </location>
</feature>
<feature type="compositionally biased region" description="Low complexity" evidence="1">
    <location>
        <begin position="250"/>
        <end position="269"/>
    </location>
</feature>
<feature type="compositionally biased region" description="Basic and acidic residues" evidence="1">
    <location>
        <begin position="118"/>
        <end position="131"/>
    </location>
</feature>